<evidence type="ECO:0000256" key="1">
    <source>
        <dbReference type="ARBA" id="ARBA00000971"/>
    </source>
</evidence>
<dbReference type="GO" id="GO:0003755">
    <property type="term" value="F:peptidyl-prolyl cis-trans isomerase activity"/>
    <property type="evidence" value="ECO:0007669"/>
    <property type="project" value="UniProtKB-UniRule"/>
</dbReference>
<sequence length="237" mass="25705">MKKTVLVSTALSILVAVGLSSCSSTPSASLKSDVDSVSYAIGVTNGASIKQMIDGAKKESNIELNVNDLLAGFMAAAKGDSTKISMQDAYTVIQTYLMKVDQKMKEENLAASQKFLSEKEKEEGVKKTESGLLYKVVTEGNGIKPKHNSNIKVHYKGTKIDGTEFDSSYSRNEPAEFPLGQTIPGWIEGIQLMNVGSKYIFYVPAELAYGEIGHGIIKPNEALVFEVELLDILPDDK</sequence>
<name>A0A9D1M6E6_9BACT</name>
<dbReference type="PROSITE" id="PS50059">
    <property type="entry name" value="FKBP_PPIASE"/>
    <property type="match status" value="1"/>
</dbReference>
<dbReference type="Pfam" id="PF01346">
    <property type="entry name" value="FKBP_N"/>
    <property type="match status" value="1"/>
</dbReference>
<feature type="domain" description="PPIase FKBP-type" evidence="8">
    <location>
        <begin position="148"/>
        <end position="233"/>
    </location>
</feature>
<evidence type="ECO:0000256" key="6">
    <source>
        <dbReference type="RuleBase" id="RU003915"/>
    </source>
</evidence>
<organism evidence="9 10">
    <name type="scientific">Candidatus Gallibacteroides avistercoris</name>
    <dbReference type="NCBI Taxonomy" id="2840833"/>
    <lineage>
        <taxon>Bacteria</taxon>
        <taxon>Pseudomonadati</taxon>
        <taxon>Bacteroidota</taxon>
        <taxon>Bacteroidia</taxon>
        <taxon>Bacteroidales</taxon>
        <taxon>Bacteroidaceae</taxon>
        <taxon>Bacteroidaceae incertae sedis</taxon>
        <taxon>Candidatus Gallibacteroides</taxon>
    </lineage>
</organism>
<feature type="chain" id="PRO_5038558540" description="Peptidyl-prolyl cis-trans isomerase" evidence="7">
    <location>
        <begin position="29"/>
        <end position="237"/>
    </location>
</feature>
<dbReference type="PANTHER" id="PTHR43811">
    <property type="entry name" value="FKBP-TYPE PEPTIDYL-PROLYL CIS-TRANS ISOMERASE FKPA"/>
    <property type="match status" value="1"/>
</dbReference>
<proteinExistence type="inferred from homology"/>
<dbReference type="EC" id="5.2.1.8" evidence="6"/>
<comment type="catalytic activity">
    <reaction evidence="1 5 6">
        <text>[protein]-peptidylproline (omega=180) = [protein]-peptidylproline (omega=0)</text>
        <dbReference type="Rhea" id="RHEA:16237"/>
        <dbReference type="Rhea" id="RHEA-COMP:10747"/>
        <dbReference type="Rhea" id="RHEA-COMP:10748"/>
        <dbReference type="ChEBI" id="CHEBI:83833"/>
        <dbReference type="ChEBI" id="CHEBI:83834"/>
        <dbReference type="EC" id="5.2.1.8"/>
    </reaction>
</comment>
<comment type="caution">
    <text evidence="9">The sequence shown here is derived from an EMBL/GenBank/DDBJ whole genome shotgun (WGS) entry which is preliminary data.</text>
</comment>
<dbReference type="Proteomes" id="UP000824112">
    <property type="component" value="Unassembled WGS sequence"/>
</dbReference>
<evidence type="ECO:0000256" key="5">
    <source>
        <dbReference type="PROSITE-ProRule" id="PRU00277"/>
    </source>
</evidence>
<evidence type="ECO:0000256" key="4">
    <source>
        <dbReference type="ARBA" id="ARBA00023235"/>
    </source>
</evidence>
<gene>
    <name evidence="9" type="ORF">IAB03_03100</name>
</gene>
<keyword evidence="7" id="KW-0732">Signal</keyword>
<protein>
    <recommendedName>
        <fullName evidence="6">Peptidyl-prolyl cis-trans isomerase</fullName>
        <ecNumber evidence="6">5.2.1.8</ecNumber>
    </recommendedName>
</protein>
<dbReference type="AlphaFoldDB" id="A0A9D1M6E6"/>
<dbReference type="InterPro" id="IPR046357">
    <property type="entry name" value="PPIase_dom_sf"/>
</dbReference>
<dbReference type="SUPFAM" id="SSF54534">
    <property type="entry name" value="FKBP-like"/>
    <property type="match status" value="1"/>
</dbReference>
<evidence type="ECO:0000256" key="7">
    <source>
        <dbReference type="SAM" id="SignalP"/>
    </source>
</evidence>
<dbReference type="PANTHER" id="PTHR43811:SF19">
    <property type="entry name" value="39 KDA FK506-BINDING NUCLEAR PROTEIN"/>
    <property type="match status" value="1"/>
</dbReference>
<comment type="similarity">
    <text evidence="2 6">Belongs to the FKBP-type PPIase family.</text>
</comment>
<keyword evidence="3 5" id="KW-0697">Rotamase</keyword>
<reference evidence="9" key="2">
    <citation type="journal article" date="2021" name="PeerJ">
        <title>Extensive microbial diversity within the chicken gut microbiome revealed by metagenomics and culture.</title>
        <authorList>
            <person name="Gilroy R."/>
            <person name="Ravi A."/>
            <person name="Getino M."/>
            <person name="Pursley I."/>
            <person name="Horton D.L."/>
            <person name="Alikhan N.F."/>
            <person name="Baker D."/>
            <person name="Gharbi K."/>
            <person name="Hall N."/>
            <person name="Watson M."/>
            <person name="Adriaenssens E.M."/>
            <person name="Foster-Nyarko E."/>
            <person name="Jarju S."/>
            <person name="Secka A."/>
            <person name="Antonio M."/>
            <person name="Oren A."/>
            <person name="Chaudhuri R.R."/>
            <person name="La Ragione R."/>
            <person name="Hildebrand F."/>
            <person name="Pallen M.J."/>
        </authorList>
    </citation>
    <scope>NUCLEOTIDE SEQUENCE</scope>
    <source>
        <strain evidence="9">CHK158-818</strain>
    </source>
</reference>
<reference evidence="9" key="1">
    <citation type="submission" date="2020-10" db="EMBL/GenBank/DDBJ databases">
        <authorList>
            <person name="Gilroy R."/>
        </authorList>
    </citation>
    <scope>NUCLEOTIDE SEQUENCE</scope>
    <source>
        <strain evidence="9">CHK158-818</strain>
    </source>
</reference>
<dbReference type="PROSITE" id="PS51257">
    <property type="entry name" value="PROKAR_LIPOPROTEIN"/>
    <property type="match status" value="1"/>
</dbReference>
<dbReference type="InterPro" id="IPR036944">
    <property type="entry name" value="PPIase_FKBP_N_sf"/>
</dbReference>
<dbReference type="Gene3D" id="3.10.50.40">
    <property type="match status" value="1"/>
</dbReference>
<evidence type="ECO:0000313" key="10">
    <source>
        <dbReference type="Proteomes" id="UP000824112"/>
    </source>
</evidence>
<dbReference type="InterPro" id="IPR000774">
    <property type="entry name" value="PPIase_FKBP_N"/>
</dbReference>
<keyword evidence="4 5" id="KW-0413">Isomerase</keyword>
<evidence type="ECO:0000313" key="9">
    <source>
        <dbReference type="EMBL" id="HIU54778.1"/>
    </source>
</evidence>
<evidence type="ECO:0000256" key="3">
    <source>
        <dbReference type="ARBA" id="ARBA00023110"/>
    </source>
</evidence>
<evidence type="ECO:0000256" key="2">
    <source>
        <dbReference type="ARBA" id="ARBA00006577"/>
    </source>
</evidence>
<dbReference type="Gene3D" id="1.10.287.460">
    <property type="entry name" value="Peptidyl-prolyl cis-trans isomerase, FKBP-type, N-terminal domain"/>
    <property type="match status" value="1"/>
</dbReference>
<accession>A0A9D1M6E6</accession>
<evidence type="ECO:0000259" key="8">
    <source>
        <dbReference type="PROSITE" id="PS50059"/>
    </source>
</evidence>
<dbReference type="GO" id="GO:0006457">
    <property type="term" value="P:protein folding"/>
    <property type="evidence" value="ECO:0007669"/>
    <property type="project" value="InterPro"/>
</dbReference>
<feature type="signal peptide" evidence="7">
    <location>
        <begin position="1"/>
        <end position="28"/>
    </location>
</feature>
<dbReference type="EMBL" id="DVNA01000069">
    <property type="protein sequence ID" value="HIU54778.1"/>
    <property type="molecule type" value="Genomic_DNA"/>
</dbReference>
<dbReference type="InterPro" id="IPR001179">
    <property type="entry name" value="PPIase_FKBP_dom"/>
</dbReference>
<dbReference type="Pfam" id="PF00254">
    <property type="entry name" value="FKBP_C"/>
    <property type="match status" value="1"/>
</dbReference>